<protein>
    <submittedName>
        <fullName evidence="2">Uncharacterized protein</fullName>
    </submittedName>
</protein>
<gene>
    <name evidence="2" type="ORF">FA13DRAFT_1739008</name>
</gene>
<dbReference type="EMBL" id="QPFP01000064">
    <property type="protein sequence ID" value="TEB24656.1"/>
    <property type="molecule type" value="Genomic_DNA"/>
</dbReference>
<comment type="caution">
    <text evidence="2">The sequence shown here is derived from an EMBL/GenBank/DDBJ whole genome shotgun (WGS) entry which is preliminary data.</text>
</comment>
<evidence type="ECO:0000313" key="3">
    <source>
        <dbReference type="Proteomes" id="UP000298030"/>
    </source>
</evidence>
<proteinExistence type="predicted"/>
<accession>A0A4Y7SS18</accession>
<evidence type="ECO:0000313" key="2">
    <source>
        <dbReference type="EMBL" id="TEB24656.1"/>
    </source>
</evidence>
<name>A0A4Y7SS18_COPMI</name>
<evidence type="ECO:0000256" key="1">
    <source>
        <dbReference type="SAM" id="MobiDB-lite"/>
    </source>
</evidence>
<feature type="region of interest" description="Disordered" evidence="1">
    <location>
        <begin position="1"/>
        <end position="20"/>
    </location>
</feature>
<sequence>MTWHNTGRRGAGGQACSLSNPASCAVTSRPSFGSCVTLPSRIARLILFAAFRKIKVIQLYLFCQTSKRCSAQSGM</sequence>
<keyword evidence="3" id="KW-1185">Reference proteome</keyword>
<dbReference type="Proteomes" id="UP000298030">
    <property type="component" value="Unassembled WGS sequence"/>
</dbReference>
<reference evidence="2 3" key="1">
    <citation type="journal article" date="2019" name="Nat. Ecol. Evol.">
        <title>Megaphylogeny resolves global patterns of mushroom evolution.</title>
        <authorList>
            <person name="Varga T."/>
            <person name="Krizsan K."/>
            <person name="Foldi C."/>
            <person name="Dima B."/>
            <person name="Sanchez-Garcia M."/>
            <person name="Sanchez-Ramirez S."/>
            <person name="Szollosi G.J."/>
            <person name="Szarkandi J.G."/>
            <person name="Papp V."/>
            <person name="Albert L."/>
            <person name="Andreopoulos W."/>
            <person name="Angelini C."/>
            <person name="Antonin V."/>
            <person name="Barry K.W."/>
            <person name="Bougher N.L."/>
            <person name="Buchanan P."/>
            <person name="Buyck B."/>
            <person name="Bense V."/>
            <person name="Catcheside P."/>
            <person name="Chovatia M."/>
            <person name="Cooper J."/>
            <person name="Damon W."/>
            <person name="Desjardin D."/>
            <person name="Finy P."/>
            <person name="Geml J."/>
            <person name="Haridas S."/>
            <person name="Hughes K."/>
            <person name="Justo A."/>
            <person name="Karasinski D."/>
            <person name="Kautmanova I."/>
            <person name="Kiss B."/>
            <person name="Kocsube S."/>
            <person name="Kotiranta H."/>
            <person name="LaButti K.M."/>
            <person name="Lechner B.E."/>
            <person name="Liimatainen K."/>
            <person name="Lipzen A."/>
            <person name="Lukacs Z."/>
            <person name="Mihaltcheva S."/>
            <person name="Morgado L.N."/>
            <person name="Niskanen T."/>
            <person name="Noordeloos M.E."/>
            <person name="Ohm R.A."/>
            <person name="Ortiz-Santana B."/>
            <person name="Ovrebo C."/>
            <person name="Racz N."/>
            <person name="Riley R."/>
            <person name="Savchenko A."/>
            <person name="Shiryaev A."/>
            <person name="Soop K."/>
            <person name="Spirin V."/>
            <person name="Szebenyi C."/>
            <person name="Tomsovsky M."/>
            <person name="Tulloss R.E."/>
            <person name="Uehling J."/>
            <person name="Grigoriev I.V."/>
            <person name="Vagvolgyi C."/>
            <person name="Papp T."/>
            <person name="Martin F.M."/>
            <person name="Miettinen O."/>
            <person name="Hibbett D.S."/>
            <person name="Nagy L.G."/>
        </authorList>
    </citation>
    <scope>NUCLEOTIDE SEQUENCE [LARGE SCALE GENOMIC DNA]</scope>
    <source>
        <strain evidence="2 3">FP101781</strain>
    </source>
</reference>
<organism evidence="2 3">
    <name type="scientific">Coprinellus micaceus</name>
    <name type="common">Glistening ink-cap mushroom</name>
    <name type="synonym">Coprinus micaceus</name>
    <dbReference type="NCBI Taxonomy" id="71717"/>
    <lineage>
        <taxon>Eukaryota</taxon>
        <taxon>Fungi</taxon>
        <taxon>Dikarya</taxon>
        <taxon>Basidiomycota</taxon>
        <taxon>Agaricomycotina</taxon>
        <taxon>Agaricomycetes</taxon>
        <taxon>Agaricomycetidae</taxon>
        <taxon>Agaricales</taxon>
        <taxon>Agaricineae</taxon>
        <taxon>Psathyrellaceae</taxon>
        <taxon>Coprinellus</taxon>
    </lineage>
</organism>
<dbReference type="AlphaFoldDB" id="A0A4Y7SS18"/>